<accession>A0A1Y2BRP3</accession>
<feature type="compositionally biased region" description="Low complexity" evidence="1">
    <location>
        <begin position="741"/>
        <end position="752"/>
    </location>
</feature>
<feature type="region of interest" description="Disordered" evidence="1">
    <location>
        <begin position="989"/>
        <end position="1024"/>
    </location>
</feature>
<feature type="compositionally biased region" description="Low complexity" evidence="1">
    <location>
        <begin position="210"/>
        <end position="227"/>
    </location>
</feature>
<feature type="region of interest" description="Disordered" evidence="1">
    <location>
        <begin position="741"/>
        <end position="936"/>
    </location>
</feature>
<feature type="region of interest" description="Disordered" evidence="1">
    <location>
        <begin position="697"/>
        <end position="720"/>
    </location>
</feature>
<protein>
    <recommendedName>
        <fullName evidence="4">FHA domain-containing protein</fullName>
    </recommendedName>
</protein>
<organism evidence="2 3">
    <name type="scientific">Rhizoclosmatium globosum</name>
    <dbReference type="NCBI Taxonomy" id="329046"/>
    <lineage>
        <taxon>Eukaryota</taxon>
        <taxon>Fungi</taxon>
        <taxon>Fungi incertae sedis</taxon>
        <taxon>Chytridiomycota</taxon>
        <taxon>Chytridiomycota incertae sedis</taxon>
        <taxon>Chytridiomycetes</taxon>
        <taxon>Chytridiales</taxon>
        <taxon>Chytriomycetaceae</taxon>
        <taxon>Rhizoclosmatium</taxon>
    </lineage>
</organism>
<evidence type="ECO:0008006" key="4">
    <source>
        <dbReference type="Google" id="ProtNLM"/>
    </source>
</evidence>
<feature type="compositionally biased region" description="Polar residues" evidence="1">
    <location>
        <begin position="228"/>
        <end position="237"/>
    </location>
</feature>
<feature type="compositionally biased region" description="Low complexity" evidence="1">
    <location>
        <begin position="317"/>
        <end position="329"/>
    </location>
</feature>
<gene>
    <name evidence="2" type="ORF">BCR33DRAFT_462298</name>
</gene>
<evidence type="ECO:0000313" key="2">
    <source>
        <dbReference type="EMBL" id="ORY37394.1"/>
    </source>
</evidence>
<feature type="region of interest" description="Disordered" evidence="1">
    <location>
        <begin position="539"/>
        <end position="685"/>
    </location>
</feature>
<comment type="caution">
    <text evidence="2">The sequence shown here is derived from an EMBL/GenBank/DDBJ whole genome shotgun (WGS) entry which is preliminary data.</text>
</comment>
<dbReference type="InterPro" id="IPR008984">
    <property type="entry name" value="SMAD_FHA_dom_sf"/>
</dbReference>
<dbReference type="EMBL" id="MCGO01000050">
    <property type="protein sequence ID" value="ORY37394.1"/>
    <property type="molecule type" value="Genomic_DNA"/>
</dbReference>
<feature type="region of interest" description="Disordered" evidence="1">
    <location>
        <begin position="1156"/>
        <end position="1180"/>
    </location>
</feature>
<dbReference type="STRING" id="329046.A0A1Y2BRP3"/>
<feature type="compositionally biased region" description="Pro residues" evidence="1">
    <location>
        <begin position="576"/>
        <end position="586"/>
    </location>
</feature>
<feature type="region of interest" description="Disordered" evidence="1">
    <location>
        <begin position="1040"/>
        <end position="1135"/>
    </location>
</feature>
<feature type="compositionally biased region" description="Low complexity" evidence="1">
    <location>
        <begin position="851"/>
        <end position="867"/>
    </location>
</feature>
<feature type="region of interest" description="Disordered" evidence="1">
    <location>
        <begin position="438"/>
        <end position="457"/>
    </location>
</feature>
<feature type="region of interest" description="Disordered" evidence="1">
    <location>
        <begin position="287"/>
        <end position="352"/>
    </location>
</feature>
<feature type="compositionally biased region" description="Low complexity" evidence="1">
    <location>
        <begin position="907"/>
        <end position="936"/>
    </location>
</feature>
<name>A0A1Y2BRP3_9FUNG</name>
<feature type="compositionally biased region" description="Low complexity" evidence="1">
    <location>
        <begin position="763"/>
        <end position="774"/>
    </location>
</feature>
<reference evidence="2 3" key="1">
    <citation type="submission" date="2016-07" db="EMBL/GenBank/DDBJ databases">
        <title>Pervasive Adenine N6-methylation of Active Genes in Fungi.</title>
        <authorList>
            <consortium name="DOE Joint Genome Institute"/>
            <person name="Mondo S.J."/>
            <person name="Dannebaum R.O."/>
            <person name="Kuo R.C."/>
            <person name="Labutti K."/>
            <person name="Haridas S."/>
            <person name="Kuo A."/>
            <person name="Salamov A."/>
            <person name="Ahrendt S.R."/>
            <person name="Lipzen A."/>
            <person name="Sullivan W."/>
            <person name="Andreopoulos W.B."/>
            <person name="Clum A."/>
            <person name="Lindquist E."/>
            <person name="Daum C."/>
            <person name="Ramamoorthy G.K."/>
            <person name="Gryganskyi A."/>
            <person name="Culley D."/>
            <person name="Magnuson J.K."/>
            <person name="James T.Y."/>
            <person name="O'Malley M.A."/>
            <person name="Stajich J.E."/>
            <person name="Spatafora J.W."/>
            <person name="Visel A."/>
            <person name="Grigoriev I.V."/>
        </authorList>
    </citation>
    <scope>NUCLEOTIDE SEQUENCE [LARGE SCALE GENOMIC DNA]</scope>
    <source>
        <strain evidence="2 3">JEL800</strain>
    </source>
</reference>
<dbReference type="SUPFAM" id="SSF49879">
    <property type="entry name" value="SMAD/FHA domain"/>
    <property type="match status" value="1"/>
</dbReference>
<feature type="compositionally biased region" description="Acidic residues" evidence="1">
    <location>
        <begin position="412"/>
        <end position="423"/>
    </location>
</feature>
<feature type="compositionally biased region" description="Acidic residues" evidence="1">
    <location>
        <begin position="550"/>
        <end position="561"/>
    </location>
</feature>
<proteinExistence type="predicted"/>
<dbReference type="Gene3D" id="2.60.200.20">
    <property type="match status" value="1"/>
</dbReference>
<keyword evidence="3" id="KW-1185">Reference proteome</keyword>
<feature type="compositionally biased region" description="Polar residues" evidence="1">
    <location>
        <begin position="819"/>
        <end position="828"/>
    </location>
</feature>
<feature type="compositionally biased region" description="Acidic residues" evidence="1">
    <location>
        <begin position="287"/>
        <end position="297"/>
    </location>
</feature>
<dbReference type="AlphaFoldDB" id="A0A1Y2BRP3"/>
<feature type="region of interest" description="Disordered" evidence="1">
    <location>
        <begin position="373"/>
        <end position="433"/>
    </location>
</feature>
<evidence type="ECO:0000256" key="1">
    <source>
        <dbReference type="SAM" id="MobiDB-lite"/>
    </source>
</evidence>
<dbReference type="Proteomes" id="UP000193642">
    <property type="component" value="Unassembled WGS sequence"/>
</dbReference>
<feature type="compositionally biased region" description="Acidic residues" evidence="1">
    <location>
        <begin position="618"/>
        <end position="634"/>
    </location>
</feature>
<dbReference type="OrthoDB" id="342264at2759"/>
<feature type="compositionally biased region" description="Basic and acidic residues" evidence="1">
    <location>
        <begin position="1008"/>
        <end position="1024"/>
    </location>
</feature>
<feature type="compositionally biased region" description="Low complexity" evidence="1">
    <location>
        <begin position="173"/>
        <end position="202"/>
    </location>
</feature>
<evidence type="ECO:0000313" key="3">
    <source>
        <dbReference type="Proteomes" id="UP000193642"/>
    </source>
</evidence>
<feature type="compositionally biased region" description="Low complexity" evidence="1">
    <location>
        <begin position="1092"/>
        <end position="1105"/>
    </location>
</feature>
<sequence>MRNGDQGALQRYLLGLRLPYFKYQTNPLNQIFNQPTNQPTNQLIKVVATLRVLEGPQVTTEATLPITEGYTVLGRATEDLMRDSVCLLAYEGVSSTHALIEVIPLSDPDDEIQEYLHIVQDLHSTNRTSLGPDSLCELIPRKPYPLLHGAHVSFGPVRCIYEYTVPPQPLTLPTPQTQSKSTSTSTDPPSTRDASTSTHDLLPLPPPSSVPTTLPLLPSTTPTAPSTYSGIATQIIPTPSVPPGIAPTQLMPLTSSDNEDDDNPFNDLRRPIGLAPLMAETQLLESYNDDDEDDDPTLEPASDRTLEAGNKQNHGQTDAATTAVAPTVPMDDEEDENGDQQHDGGGASGEAVQSPSLLLCAPTMPMEFVFDETEGEEEDGQAESPVLGDDALGGGGGAVKRNLQIDATVAMPDEDGDNGESDEVTEKSGTRRMVVDATIAMPSDESEEEEVRRPLKKQTVAATIAMPDDEEDEMEVDAADQGRNKFMVDATMPMPMEEVEDDDEQELERVTAKSVVTSTVPMPDEEDDTMDEELLLKPTTVTATVSMPADNDDDDTEEEGLDEKTVTEPVKVVVEPPKPLDPPPTVSKPNAKGKSVAFSSASDLVIRAGLVRKGSGEESSDFDDSDATKEEDTDAAQTADESIVEATAPEFLDSPVFSGRRVSSVAADSPLPPLPLPKSAAKKPKSKLIASTVAAVVTEPDSQEGRSRRKAASSAQSRIHAIRENELVPLAQAPVAMTPSITSSAASTPGPTKVAPLEKEESILSSPIMVSSSSKARAKPQPVTEFATPAPVPPTSRAKRGKSASATPVEESTEPLEPLNNTSTTSAKLQGKTLGMPGSIVKLGSGGLGGTTPPVSSSSSSGAPIAPLDAVISKTAGTTPPLHSATKKYGSGAKNRFAAFKPPVNPAESSSGVSGTTSTASATASASTTEPPSSVTVLSRSASLVAQHAISDSFESPMRSDAANVLLDIAAAPPIIVAIEEEPEEVEVKAVGRGGRGKKGVAAAAAKPKKDGKATKASAKKDEPVEVVVAKPVEKDVVAEKDDKMDVEDPMTLPKLGAGGNARKSATFTTQKPKRKSAVLTNDDEDDDIGLPSVPTPSVVVAATAMKDESGPSTSIPQPKKRRTSKDKHDDLPVEDLALSLKDPAVFSRQSIALKRSVSVQSETQDGTGKRGRKKSNVSAESIVGGSSSIDAAGFKVMFTGIDDSEKLKTVRSCIFVLINLILLE</sequence>
<feature type="compositionally biased region" description="Polar residues" evidence="1">
    <location>
        <begin position="1158"/>
        <end position="1167"/>
    </location>
</feature>
<feature type="region of interest" description="Disordered" evidence="1">
    <location>
        <begin position="170"/>
        <end position="270"/>
    </location>
</feature>